<dbReference type="PANTHER" id="PTHR48063">
    <property type="entry name" value="LRR RECEPTOR-LIKE KINASE"/>
    <property type="match status" value="1"/>
</dbReference>
<dbReference type="PROSITE" id="PS51450">
    <property type="entry name" value="LRR"/>
    <property type="match status" value="2"/>
</dbReference>
<evidence type="ECO:0000256" key="6">
    <source>
        <dbReference type="ARBA" id="ARBA00022729"/>
    </source>
</evidence>
<keyword evidence="11" id="KW-0325">Glycoprotein</keyword>
<name>A0A8K0GMZ2_9ROSA</name>
<feature type="signal peptide" evidence="12">
    <location>
        <begin position="1"/>
        <end position="26"/>
    </location>
</feature>
<evidence type="ECO:0000256" key="5">
    <source>
        <dbReference type="ARBA" id="ARBA00022692"/>
    </source>
</evidence>
<keyword evidence="8" id="KW-1133">Transmembrane helix</keyword>
<dbReference type="Gene3D" id="3.80.10.10">
    <property type="entry name" value="Ribonuclease Inhibitor"/>
    <property type="match status" value="3"/>
</dbReference>
<dbReference type="InterPro" id="IPR055414">
    <property type="entry name" value="LRR_R13L4/SHOC2-like"/>
</dbReference>
<sequence>MELHTVSLVLILCGILALTELDGCLGHLDDHHHVGCTDVERNALLQFKNGITDDPSGRLSSWAGQDCCIWRGVSCDNTTGHVIKLNLRNASPFSYHGNGQGYELYGEIDSSSLVVLKHLNYLDLSYNHFIMPPGQNLSFIGSLWNLRYLNLSSGISFEGVDPFDNIRNLSRLRYLDLNYNHASVRNGTISSLHWLPGLTSLEYLDLGGWNLSEVSPYLFQTANSTLPKLQELHLSGCQIDNLPPLVNLASLMVLDLSANNLNFSLPNWLFNLKSLVHLNLHAINSHGPLPDIRDSTGGQLSKNMGNLCNLQTLDLSGNHISGEITNFLESLSRCSNSSIESLDLSNNELVGYLPNSLGFIKSLKFLNLNTNFFQGSIPSSIGNLISLEEVDLSYNNMSSIPKTLGQLAKLTVLDISQNFWEGVITEAHLMNLSSLKQLRINQYSSAVSLVFSIGPDWTPPFKLRDLDIQSCQLGPKFPTWLKNQNELINVILSNATISDIVPKWFWQLDLLLDLLDFSLNNIRGEVPDSRFKWNANSRVSLVSNNFDGPLPLFSPNITWLYLSRNQFSGAIPSNIEVMTFLRELDISHNSLNGSIPSLLVI</sequence>
<keyword evidence="5" id="KW-0812">Transmembrane</keyword>
<evidence type="ECO:0000256" key="8">
    <source>
        <dbReference type="ARBA" id="ARBA00022989"/>
    </source>
</evidence>
<dbReference type="Pfam" id="PF13855">
    <property type="entry name" value="LRR_8"/>
    <property type="match status" value="1"/>
</dbReference>
<evidence type="ECO:0000256" key="3">
    <source>
        <dbReference type="ARBA" id="ARBA00022475"/>
    </source>
</evidence>
<evidence type="ECO:0000256" key="11">
    <source>
        <dbReference type="ARBA" id="ARBA00023180"/>
    </source>
</evidence>
<dbReference type="Proteomes" id="UP000796880">
    <property type="component" value="Unassembled WGS sequence"/>
</dbReference>
<keyword evidence="3" id="KW-1003">Cell membrane</keyword>
<dbReference type="InterPro" id="IPR001611">
    <property type="entry name" value="Leu-rich_rpt"/>
</dbReference>
<comment type="similarity">
    <text evidence="2">Belongs to the RLP family.</text>
</comment>
<keyword evidence="4" id="KW-0433">Leucine-rich repeat</keyword>
<dbReference type="InterPro" id="IPR032675">
    <property type="entry name" value="LRR_dom_sf"/>
</dbReference>
<evidence type="ECO:0000256" key="7">
    <source>
        <dbReference type="ARBA" id="ARBA00022737"/>
    </source>
</evidence>
<comment type="caution">
    <text evidence="15">The sequence shown here is derived from an EMBL/GenBank/DDBJ whole genome shotgun (WGS) entry which is preliminary data.</text>
</comment>
<keyword evidence="6 12" id="KW-0732">Signal</keyword>
<dbReference type="FunFam" id="3.80.10.10:FF:001362">
    <property type="entry name" value="Lrr receptor-like serinethreonine-protein kinase gso2"/>
    <property type="match status" value="1"/>
</dbReference>
<evidence type="ECO:0000256" key="1">
    <source>
        <dbReference type="ARBA" id="ARBA00004251"/>
    </source>
</evidence>
<dbReference type="EMBL" id="VOIH02000010">
    <property type="protein sequence ID" value="KAF3435147.1"/>
    <property type="molecule type" value="Genomic_DNA"/>
</dbReference>
<evidence type="ECO:0000259" key="14">
    <source>
        <dbReference type="Pfam" id="PF23598"/>
    </source>
</evidence>
<dbReference type="GO" id="GO:0005886">
    <property type="term" value="C:plasma membrane"/>
    <property type="evidence" value="ECO:0007669"/>
    <property type="project" value="UniProtKB-SubCell"/>
</dbReference>
<evidence type="ECO:0008006" key="17">
    <source>
        <dbReference type="Google" id="ProtNLM"/>
    </source>
</evidence>
<keyword evidence="16" id="KW-1185">Reference proteome</keyword>
<dbReference type="PANTHER" id="PTHR48063:SF81">
    <property type="entry name" value="LEUCINE-RICH REPEAT-CONTAINING N-TERMINAL PLANT-TYPE DOMAIN-CONTAINING PROTEIN"/>
    <property type="match status" value="1"/>
</dbReference>
<feature type="chain" id="PRO_5035483059" description="Leucine-rich repeat-containing N-terminal plant-type domain-containing protein" evidence="12">
    <location>
        <begin position="27"/>
        <end position="601"/>
    </location>
</feature>
<evidence type="ECO:0000256" key="2">
    <source>
        <dbReference type="ARBA" id="ARBA00009592"/>
    </source>
</evidence>
<dbReference type="Pfam" id="PF13516">
    <property type="entry name" value="LRR_6"/>
    <property type="match status" value="1"/>
</dbReference>
<dbReference type="SMART" id="SM00369">
    <property type="entry name" value="LRR_TYP"/>
    <property type="match status" value="6"/>
</dbReference>
<accession>A0A8K0GMZ2</accession>
<keyword evidence="10" id="KW-0675">Receptor</keyword>
<comment type="subcellular location">
    <subcellularLocation>
        <location evidence="1">Cell membrane</location>
        <topology evidence="1">Single-pass type I membrane protein</topology>
    </subcellularLocation>
</comment>
<reference evidence="15" key="1">
    <citation type="submission" date="2020-03" db="EMBL/GenBank/DDBJ databases">
        <title>A high-quality chromosome-level genome assembly of a woody plant with both climbing and erect habits, Rhamnella rubrinervis.</title>
        <authorList>
            <person name="Lu Z."/>
            <person name="Yang Y."/>
            <person name="Zhu X."/>
            <person name="Sun Y."/>
        </authorList>
    </citation>
    <scope>NUCLEOTIDE SEQUENCE</scope>
    <source>
        <strain evidence="15">BYM</strain>
        <tissue evidence="15">Leaf</tissue>
    </source>
</reference>
<keyword evidence="7" id="KW-0677">Repeat</keyword>
<evidence type="ECO:0000256" key="4">
    <source>
        <dbReference type="ARBA" id="ARBA00022614"/>
    </source>
</evidence>
<dbReference type="SUPFAM" id="SSF52058">
    <property type="entry name" value="L domain-like"/>
    <property type="match status" value="2"/>
</dbReference>
<evidence type="ECO:0000313" key="15">
    <source>
        <dbReference type="EMBL" id="KAF3435147.1"/>
    </source>
</evidence>
<dbReference type="Pfam" id="PF23598">
    <property type="entry name" value="LRR_14"/>
    <property type="match status" value="1"/>
</dbReference>
<dbReference type="InterPro" id="IPR003591">
    <property type="entry name" value="Leu-rich_rpt_typical-subtyp"/>
</dbReference>
<evidence type="ECO:0000256" key="12">
    <source>
        <dbReference type="SAM" id="SignalP"/>
    </source>
</evidence>
<gene>
    <name evidence="15" type="ORF">FNV43_RR22234</name>
</gene>
<evidence type="ECO:0000256" key="9">
    <source>
        <dbReference type="ARBA" id="ARBA00023136"/>
    </source>
</evidence>
<evidence type="ECO:0000313" key="16">
    <source>
        <dbReference type="Proteomes" id="UP000796880"/>
    </source>
</evidence>
<protein>
    <recommendedName>
        <fullName evidence="17">Leucine-rich repeat-containing N-terminal plant-type domain-containing protein</fullName>
    </recommendedName>
</protein>
<organism evidence="15 16">
    <name type="scientific">Rhamnella rubrinervis</name>
    <dbReference type="NCBI Taxonomy" id="2594499"/>
    <lineage>
        <taxon>Eukaryota</taxon>
        <taxon>Viridiplantae</taxon>
        <taxon>Streptophyta</taxon>
        <taxon>Embryophyta</taxon>
        <taxon>Tracheophyta</taxon>
        <taxon>Spermatophyta</taxon>
        <taxon>Magnoliopsida</taxon>
        <taxon>eudicotyledons</taxon>
        <taxon>Gunneridae</taxon>
        <taxon>Pentapetalae</taxon>
        <taxon>rosids</taxon>
        <taxon>fabids</taxon>
        <taxon>Rosales</taxon>
        <taxon>Rhamnaceae</taxon>
        <taxon>rhamnoid group</taxon>
        <taxon>Rhamneae</taxon>
        <taxon>Rhamnella</taxon>
    </lineage>
</organism>
<keyword evidence="9" id="KW-0472">Membrane</keyword>
<dbReference type="Pfam" id="PF00560">
    <property type="entry name" value="LRR_1"/>
    <property type="match status" value="3"/>
</dbReference>
<dbReference type="AlphaFoldDB" id="A0A8K0GMZ2"/>
<feature type="domain" description="Leucine-rich repeat-containing N-terminal plant-type" evidence="13">
    <location>
        <begin position="40"/>
        <end position="76"/>
    </location>
</feature>
<proteinExistence type="inferred from homology"/>
<dbReference type="InterPro" id="IPR046956">
    <property type="entry name" value="RLP23-like"/>
</dbReference>
<dbReference type="OrthoDB" id="1060944at2759"/>
<feature type="domain" description="Disease resistance R13L4/SHOC-2-like LRR" evidence="14">
    <location>
        <begin position="339"/>
        <end position="488"/>
    </location>
</feature>
<dbReference type="InterPro" id="IPR013210">
    <property type="entry name" value="LRR_N_plant-typ"/>
</dbReference>
<evidence type="ECO:0000259" key="13">
    <source>
        <dbReference type="Pfam" id="PF08263"/>
    </source>
</evidence>
<evidence type="ECO:0000256" key="10">
    <source>
        <dbReference type="ARBA" id="ARBA00023170"/>
    </source>
</evidence>
<dbReference type="Pfam" id="PF08263">
    <property type="entry name" value="LRRNT_2"/>
    <property type="match status" value="1"/>
</dbReference>